<evidence type="ECO:0000313" key="2">
    <source>
        <dbReference type="EMBL" id="KAG9484534.1"/>
    </source>
</evidence>
<dbReference type="OrthoDB" id="9890395at2759"/>
<dbReference type="SUPFAM" id="SSF48452">
    <property type="entry name" value="TPR-like"/>
    <property type="match status" value="1"/>
</dbReference>
<evidence type="ECO:0000256" key="1">
    <source>
        <dbReference type="SAM" id="MobiDB-lite"/>
    </source>
</evidence>
<dbReference type="AlphaFoldDB" id="A0A8J6KD78"/>
<protein>
    <submittedName>
        <fullName evidence="2">Uncharacterized protein</fullName>
    </submittedName>
</protein>
<reference evidence="2" key="1">
    <citation type="thesis" date="2020" institute="ProQuest LLC" country="789 East Eisenhower Parkway, Ann Arbor, MI, USA">
        <title>Comparative Genomics and Chromosome Evolution.</title>
        <authorList>
            <person name="Mudd A.B."/>
        </authorList>
    </citation>
    <scope>NUCLEOTIDE SEQUENCE</scope>
    <source>
        <strain evidence="2">HN-11 Male</strain>
        <tissue evidence="2">Kidney and liver</tissue>
    </source>
</reference>
<dbReference type="EMBL" id="WNTK01000005">
    <property type="protein sequence ID" value="KAG9484534.1"/>
    <property type="molecule type" value="Genomic_DNA"/>
</dbReference>
<proteinExistence type="predicted"/>
<accession>A0A8J6KD78</accession>
<keyword evidence="3" id="KW-1185">Reference proteome</keyword>
<name>A0A8J6KD78_ELECQ</name>
<dbReference type="Proteomes" id="UP000770717">
    <property type="component" value="Unassembled WGS sequence"/>
</dbReference>
<feature type="region of interest" description="Disordered" evidence="1">
    <location>
        <begin position="339"/>
        <end position="455"/>
    </location>
</feature>
<feature type="region of interest" description="Disordered" evidence="1">
    <location>
        <begin position="476"/>
        <end position="513"/>
    </location>
</feature>
<sequence>MEYHQLKEQGQSSRADYIQNLYAWKSKRAGKSSFSFVGEEGPVTQAFLKYKDALSLDPKNWQYNLHVGRHLLLQKQNTEALMVLRNALALRPASPIARCYVGLALLEQDNGPEVRVQEAILYLQQGLEDFINKRAAQDSSLPLAENLLSPHNTQLLWGFIKLGRTQKNFPVNPSMSFMTPQQVLHFVADWAARALCQRRHRGAVTEDLEWVLLEACFDLLEFLVEEASAKEDWIRKRCQALSALIRLSSIPGCKKLLDIQEKVCQLGVISSPCDSNALYLLGNAQLAQYDEKPSSEEAQPSLHNAKLSFQASIHLENMPIKGSPPAELTSQNWWQKWKTSQDLKGQKRTPQVHTGKEVASAAISTKETSKGKEQVTSTSSRSRPTGRRGGGTTSGASSHTTVIPGASNTRAIISGGGNSKIVKPGATRTKAETTGVSHSKTLLPAGNNAKSRPTVAARGRPGAVLFTAAVTTSMEQAANHSGSVTPVEQSAPTDDSHDRPELPAGQASGHALVNSSSFRHRLGLARTLSRTKETLADAADLYREVIKMAPESLDAYTELAELLVKTDPLGAVDVYCQYPQKPSQEQSFDDAFIPGEIIHLLMRSEKYDDPRLPGHMISYGKVMGVGSLEKYITILEAKFKTNILKTVYAGIHNKSEDDEELRDFFRFKCWM</sequence>
<dbReference type="Gene3D" id="1.25.40.10">
    <property type="entry name" value="Tetratricopeptide repeat domain"/>
    <property type="match status" value="1"/>
</dbReference>
<dbReference type="InterPro" id="IPR011990">
    <property type="entry name" value="TPR-like_helical_dom_sf"/>
</dbReference>
<comment type="caution">
    <text evidence="2">The sequence shown here is derived from an EMBL/GenBank/DDBJ whole genome shotgun (WGS) entry which is preliminary data.</text>
</comment>
<gene>
    <name evidence="2" type="ORF">GDO78_010095</name>
</gene>
<organism evidence="2 3">
    <name type="scientific">Eleutherodactylus coqui</name>
    <name type="common">Puerto Rican coqui</name>
    <dbReference type="NCBI Taxonomy" id="57060"/>
    <lineage>
        <taxon>Eukaryota</taxon>
        <taxon>Metazoa</taxon>
        <taxon>Chordata</taxon>
        <taxon>Craniata</taxon>
        <taxon>Vertebrata</taxon>
        <taxon>Euteleostomi</taxon>
        <taxon>Amphibia</taxon>
        <taxon>Batrachia</taxon>
        <taxon>Anura</taxon>
        <taxon>Neobatrachia</taxon>
        <taxon>Hyloidea</taxon>
        <taxon>Eleutherodactylidae</taxon>
        <taxon>Eleutherodactylinae</taxon>
        <taxon>Eleutherodactylus</taxon>
        <taxon>Eleutherodactylus</taxon>
    </lineage>
</organism>
<feature type="compositionally biased region" description="Polar residues" evidence="1">
    <location>
        <begin position="476"/>
        <end position="493"/>
    </location>
</feature>
<evidence type="ECO:0000313" key="3">
    <source>
        <dbReference type="Proteomes" id="UP000770717"/>
    </source>
</evidence>